<dbReference type="GO" id="GO:0003964">
    <property type="term" value="F:RNA-directed DNA polymerase activity"/>
    <property type="evidence" value="ECO:0007669"/>
    <property type="project" value="UniProtKB-KW"/>
</dbReference>
<dbReference type="AlphaFoldDB" id="A0A6L2KX86"/>
<feature type="region of interest" description="Disordered" evidence="1">
    <location>
        <begin position="67"/>
        <end position="96"/>
    </location>
</feature>
<accession>A0A6L2KX86</accession>
<comment type="caution">
    <text evidence="2">The sequence shown here is derived from an EMBL/GenBank/DDBJ whole genome shotgun (WGS) entry which is preliminary data.</text>
</comment>
<evidence type="ECO:0000313" key="2">
    <source>
        <dbReference type="EMBL" id="GEU54098.1"/>
    </source>
</evidence>
<reference evidence="2" key="1">
    <citation type="journal article" date="2019" name="Sci. Rep.">
        <title>Draft genome of Tanacetum cinerariifolium, the natural source of mosquito coil.</title>
        <authorList>
            <person name="Yamashiro T."/>
            <person name="Shiraishi A."/>
            <person name="Satake H."/>
            <person name="Nakayama K."/>
        </authorList>
    </citation>
    <scope>NUCLEOTIDE SEQUENCE</scope>
</reference>
<feature type="compositionally biased region" description="Basic and acidic residues" evidence="1">
    <location>
        <begin position="75"/>
        <end position="96"/>
    </location>
</feature>
<keyword evidence="2" id="KW-0548">Nucleotidyltransferase</keyword>
<dbReference type="Gene3D" id="4.10.60.10">
    <property type="entry name" value="Zinc finger, CCHC-type"/>
    <property type="match status" value="1"/>
</dbReference>
<keyword evidence="2" id="KW-0695">RNA-directed DNA polymerase</keyword>
<protein>
    <submittedName>
        <fullName evidence="2">Reverse transcriptase domain-containing protein</fullName>
    </submittedName>
</protein>
<dbReference type="EMBL" id="BKCJ010003276">
    <property type="protein sequence ID" value="GEU54098.1"/>
    <property type="molecule type" value="Genomic_DNA"/>
</dbReference>
<proteinExistence type="predicted"/>
<gene>
    <name evidence="2" type="ORF">Tci_026076</name>
</gene>
<keyword evidence="2" id="KW-0808">Transferase</keyword>
<sequence length="238" mass="27066">MVGTVHVAYTNRYHDLARLVPHLLTPKKRINRYNYGLALQIRGMVAVAEPITIHMAVQKAGTLTDKAIRNGSLKKNPEKRKNGGEPNRDRNVRDENKRIRIGNAFVTTANSVRREYNGIIPNCVSCNLHHPPEMPCRACFNYGRPRHMEKDYRVAPRMVNSVNARNPTAAPRVCYEYGGTDHFKAACPTLNQAQRPRETVQTKLLLLMGDKVVGTTATRHVEGLLYWEQRRLARTRTS</sequence>
<organism evidence="2">
    <name type="scientific">Tanacetum cinerariifolium</name>
    <name type="common">Dalmatian daisy</name>
    <name type="synonym">Chrysanthemum cinerariifolium</name>
    <dbReference type="NCBI Taxonomy" id="118510"/>
    <lineage>
        <taxon>Eukaryota</taxon>
        <taxon>Viridiplantae</taxon>
        <taxon>Streptophyta</taxon>
        <taxon>Embryophyta</taxon>
        <taxon>Tracheophyta</taxon>
        <taxon>Spermatophyta</taxon>
        <taxon>Magnoliopsida</taxon>
        <taxon>eudicotyledons</taxon>
        <taxon>Gunneridae</taxon>
        <taxon>Pentapetalae</taxon>
        <taxon>asterids</taxon>
        <taxon>campanulids</taxon>
        <taxon>Asterales</taxon>
        <taxon>Asteraceae</taxon>
        <taxon>Asteroideae</taxon>
        <taxon>Anthemideae</taxon>
        <taxon>Anthemidinae</taxon>
        <taxon>Tanacetum</taxon>
    </lineage>
</organism>
<name>A0A6L2KX86_TANCI</name>
<evidence type="ECO:0000256" key="1">
    <source>
        <dbReference type="SAM" id="MobiDB-lite"/>
    </source>
</evidence>